<comment type="similarity">
    <text evidence="1">Belongs to the iron/manganese superoxide dismutase family.</text>
</comment>
<dbReference type="Proteomes" id="UP000473885">
    <property type="component" value="Unassembled WGS sequence"/>
</dbReference>
<accession>A0A6M0RBA7</accession>
<dbReference type="PANTHER" id="PTHR11404:SF6">
    <property type="entry name" value="SUPEROXIDE DISMUTASE [MN], MITOCHONDRIAL"/>
    <property type="match status" value="1"/>
</dbReference>
<keyword evidence="3" id="KW-0479">Metal-binding</keyword>
<name>A0A6M0RBA7_9CLOT</name>
<keyword evidence="7" id="KW-1185">Reference proteome</keyword>
<organism evidence="6 7">
    <name type="scientific">Clostridium niameyense</name>
    <dbReference type="NCBI Taxonomy" id="1622073"/>
    <lineage>
        <taxon>Bacteria</taxon>
        <taxon>Bacillati</taxon>
        <taxon>Bacillota</taxon>
        <taxon>Clostridia</taxon>
        <taxon>Eubacteriales</taxon>
        <taxon>Clostridiaceae</taxon>
        <taxon>Clostridium</taxon>
    </lineage>
</organism>
<evidence type="ECO:0000256" key="3">
    <source>
        <dbReference type="ARBA" id="ARBA00022723"/>
    </source>
</evidence>
<dbReference type="SUPFAM" id="SSF54719">
    <property type="entry name" value="Fe,Mn superoxide dismutase (SOD), C-terminal domain"/>
    <property type="match status" value="1"/>
</dbReference>
<dbReference type="InterPro" id="IPR019832">
    <property type="entry name" value="Mn/Fe_SOD_C"/>
</dbReference>
<keyword evidence="4" id="KW-0560">Oxidoreductase</keyword>
<comment type="caution">
    <text evidence="6">The sequence shown here is derived from an EMBL/GenBank/DDBJ whole genome shotgun (WGS) entry which is preliminary data.</text>
</comment>
<dbReference type="AlphaFoldDB" id="A0A6M0RBA7"/>
<sequence>MWSIPNNSDMFPNSNSTYSKMRCLKRGESYALDGVKLHELYFNNITSGSTPICGKLLDKILKEFNSLDNFLKYFKEVGLSVRGWAILCIDPLDNKLHIFGSDTHDNGAIWLSYPLLIMDVYEHAYFLDFGTDKSKYIDVFFKNVNWNIVNNRLKKYYNLMSLKNCNMRSYPNMPCPYFNNFF</sequence>
<evidence type="ECO:0000256" key="4">
    <source>
        <dbReference type="ARBA" id="ARBA00023002"/>
    </source>
</evidence>
<evidence type="ECO:0000313" key="6">
    <source>
        <dbReference type="EMBL" id="NEZ47516.1"/>
    </source>
</evidence>
<proteinExistence type="inferred from homology"/>
<feature type="domain" description="Manganese/iron superoxide dismutase C-terminal" evidence="5">
    <location>
        <begin position="54"/>
        <end position="152"/>
    </location>
</feature>
<protein>
    <recommendedName>
        <fullName evidence="2">superoxide dismutase</fullName>
        <ecNumber evidence="2">1.15.1.1</ecNumber>
    </recommendedName>
</protein>
<dbReference type="PANTHER" id="PTHR11404">
    <property type="entry name" value="SUPEROXIDE DISMUTASE 2"/>
    <property type="match status" value="1"/>
</dbReference>
<dbReference type="InterPro" id="IPR050265">
    <property type="entry name" value="Fe/Mn_Superoxide_Dismutase"/>
</dbReference>
<evidence type="ECO:0000256" key="2">
    <source>
        <dbReference type="ARBA" id="ARBA00012682"/>
    </source>
</evidence>
<dbReference type="InterPro" id="IPR036314">
    <property type="entry name" value="SOD_C_sf"/>
</dbReference>
<dbReference type="GO" id="GO:0004784">
    <property type="term" value="F:superoxide dismutase activity"/>
    <property type="evidence" value="ECO:0007669"/>
    <property type="project" value="UniProtKB-EC"/>
</dbReference>
<dbReference type="GO" id="GO:0046872">
    <property type="term" value="F:metal ion binding"/>
    <property type="evidence" value="ECO:0007669"/>
    <property type="project" value="UniProtKB-KW"/>
</dbReference>
<evidence type="ECO:0000259" key="5">
    <source>
        <dbReference type="Pfam" id="PF02777"/>
    </source>
</evidence>
<evidence type="ECO:0000256" key="1">
    <source>
        <dbReference type="ARBA" id="ARBA00008714"/>
    </source>
</evidence>
<dbReference type="EC" id="1.15.1.1" evidence="2"/>
<gene>
    <name evidence="6" type="ORF">FDF74_09965</name>
</gene>
<dbReference type="EMBL" id="SXDP01000008">
    <property type="protein sequence ID" value="NEZ47516.1"/>
    <property type="molecule type" value="Genomic_DNA"/>
</dbReference>
<dbReference type="Pfam" id="PF02777">
    <property type="entry name" value="Sod_Fe_C"/>
    <property type="match status" value="1"/>
</dbReference>
<dbReference type="Gene3D" id="3.55.40.20">
    <property type="entry name" value="Iron/manganese superoxide dismutase, C-terminal domain"/>
    <property type="match status" value="1"/>
</dbReference>
<evidence type="ECO:0000313" key="7">
    <source>
        <dbReference type="Proteomes" id="UP000473885"/>
    </source>
</evidence>
<reference evidence="6 7" key="1">
    <citation type="submission" date="2019-04" db="EMBL/GenBank/DDBJ databases">
        <title>Genome sequencing of Clostridium botulinum Groups I-IV and Clostridium butyricum.</title>
        <authorList>
            <person name="Brunt J."/>
            <person name="Van Vliet A.H.M."/>
            <person name="Stringer S.C."/>
            <person name="Carter A.T."/>
            <person name="Peck M.W."/>
        </authorList>
    </citation>
    <scope>NUCLEOTIDE SEQUENCE [LARGE SCALE GENOMIC DNA]</scope>
    <source>
        <strain evidence="6 7">IFR 18/094</strain>
    </source>
</reference>